<dbReference type="AlphaFoldDB" id="B8LWN4"/>
<keyword evidence="3" id="KW-1185">Reference proteome</keyword>
<protein>
    <submittedName>
        <fullName evidence="2">Uncharacterized protein</fullName>
    </submittedName>
</protein>
<dbReference type="PROSITE" id="PS51257">
    <property type="entry name" value="PROKAR_LIPOPROTEIN"/>
    <property type="match status" value="1"/>
</dbReference>
<feature type="compositionally biased region" description="Basic and acidic residues" evidence="1">
    <location>
        <begin position="500"/>
        <end position="514"/>
    </location>
</feature>
<accession>B8LWN4</accession>
<organism evidence="2 3">
    <name type="scientific">Talaromyces stipitatus (strain ATCC 10500 / CBS 375.48 / QM 6759 / NRRL 1006)</name>
    <name type="common">Penicillium stipitatum</name>
    <dbReference type="NCBI Taxonomy" id="441959"/>
    <lineage>
        <taxon>Eukaryota</taxon>
        <taxon>Fungi</taxon>
        <taxon>Dikarya</taxon>
        <taxon>Ascomycota</taxon>
        <taxon>Pezizomycotina</taxon>
        <taxon>Eurotiomycetes</taxon>
        <taxon>Eurotiomycetidae</taxon>
        <taxon>Eurotiales</taxon>
        <taxon>Trichocomaceae</taxon>
        <taxon>Talaromyces</taxon>
        <taxon>Talaromyces sect. Talaromyces</taxon>
    </lineage>
</organism>
<gene>
    <name evidence="2" type="ORF">TSTA_077930</name>
</gene>
<evidence type="ECO:0000313" key="3">
    <source>
        <dbReference type="Proteomes" id="UP000001745"/>
    </source>
</evidence>
<dbReference type="PhylomeDB" id="B8LWN4"/>
<reference evidence="3" key="1">
    <citation type="journal article" date="2015" name="Genome Announc.">
        <title>Genome sequence of the AIDS-associated pathogen Penicillium marneffei (ATCC18224) and its near taxonomic relative Talaromyces stipitatus (ATCC10500).</title>
        <authorList>
            <person name="Nierman W.C."/>
            <person name="Fedorova-Abrams N.D."/>
            <person name="Andrianopoulos A."/>
        </authorList>
    </citation>
    <scope>NUCLEOTIDE SEQUENCE [LARGE SCALE GENOMIC DNA]</scope>
    <source>
        <strain evidence="3">ATCC 10500 / CBS 375.48 / QM 6759 / NRRL 1006</strain>
    </source>
</reference>
<dbReference type="Proteomes" id="UP000001745">
    <property type="component" value="Unassembled WGS sequence"/>
</dbReference>
<evidence type="ECO:0000256" key="1">
    <source>
        <dbReference type="SAM" id="MobiDB-lite"/>
    </source>
</evidence>
<dbReference type="OrthoDB" id="5312133at2759"/>
<sequence>MIVQRTTSLLAIVAIVACGLFILSKTTNTTFESVSNVKFGPSRYIPTKLPSFEDLRHPFRPAAHKPPEQANSTSGESKWFTDWKWLNPFSSSITLDEHRTVLPPLPERPPVYTFYEPNSKNDEALQKADGQLLLAWRRAWYAKGFRPVVLSRAEAMKNPLYEEVQRRQLDAELELDFFKWLAWGHMGRGLFADWLCFPMARYDDVTFNYLRTGTIPTHITRFDKLDRALFVAESATINDAIKAAVQDADDKTSSILDLIPSDLFINEQSDALAYYDSSTVPTNYHDLTEKYHALPGAERQALVELIDAHLHTTFLNNFPSGFTVIKPFAEHTTALVQPALQLAKALSKCPTSEFSGSCPPNRPTCKPCNSKSKAIPIAQPQAFKNDTSTYSIGVLPHPLTLIALQHDSIEIDTAYIRRKTPRDPWLATVTSELLGPNRAGSSRAVTFKELVAGDEFGSSTFWMTVETLPAKEGDNLPKELVAELEWHFGFTIKTGDTEDDAKKSGEEPQPSVDHEYELISKARDMLRDNPSVALVCAISQKLGI</sequence>
<dbReference type="PANTHER" id="PTHR42055:SF1">
    <property type="entry name" value="YALI0E03476P"/>
    <property type="match status" value="1"/>
</dbReference>
<proteinExistence type="predicted"/>
<dbReference type="PANTHER" id="PTHR42055">
    <property type="entry name" value="YALI0E03476P"/>
    <property type="match status" value="1"/>
</dbReference>
<dbReference type="InParanoid" id="B8LWN4"/>
<dbReference type="GeneID" id="8105610"/>
<dbReference type="RefSeq" id="XP_002341818.1">
    <property type="nucleotide sequence ID" value="XM_002341777.1"/>
</dbReference>
<dbReference type="EMBL" id="EQ962652">
    <property type="protein sequence ID" value="EED24431.1"/>
    <property type="molecule type" value="Genomic_DNA"/>
</dbReference>
<dbReference type="HOGENOM" id="CLU_030660_0_0_1"/>
<dbReference type="eggNOG" id="ENOG502QS15">
    <property type="taxonomic scope" value="Eukaryota"/>
</dbReference>
<feature type="region of interest" description="Disordered" evidence="1">
    <location>
        <begin position="495"/>
        <end position="514"/>
    </location>
</feature>
<name>B8LWN4_TALSN</name>
<evidence type="ECO:0000313" key="2">
    <source>
        <dbReference type="EMBL" id="EED24431.1"/>
    </source>
</evidence>
<dbReference type="VEuPathDB" id="FungiDB:TSTA_077930"/>
<dbReference type="OMA" id="TERDPWL"/>